<protein>
    <submittedName>
        <fullName evidence="2">Class I SAM-dependent methyltransferase</fullName>
    </submittedName>
</protein>
<dbReference type="SUPFAM" id="SSF53335">
    <property type="entry name" value="S-adenosyl-L-methionine-dependent methyltransferases"/>
    <property type="match status" value="1"/>
</dbReference>
<reference evidence="2 3" key="1">
    <citation type="submission" date="2022-11" db="EMBL/GenBank/DDBJ databases">
        <title>The characterization of three novel Bacteroidetes species and genomic analysis of their roles in tidal elemental geochemical cycles.</title>
        <authorList>
            <person name="Ma K.-J."/>
        </authorList>
    </citation>
    <scope>NUCLEOTIDE SEQUENCE [LARGE SCALE GENOMIC DNA]</scope>
    <source>
        <strain evidence="2 3">M82</strain>
    </source>
</reference>
<evidence type="ECO:0000313" key="3">
    <source>
        <dbReference type="Proteomes" id="UP001207228"/>
    </source>
</evidence>
<dbReference type="InterPro" id="IPR029063">
    <property type="entry name" value="SAM-dependent_MTases_sf"/>
</dbReference>
<sequence>MENLSRKTHWEKVYQTKQLDKMGWYQAVPATSLELISQFKLPKTAKIIDIGGGDSLLVDHLLDLGYQHLTVLDISAASLERAQQRLGQRAGKVTWIEADAATFRLTEKYDLWHDRAAFHFLTDERETENYINTARQSINPGGALVIGTFSEQGPSTCSGLPVQQYSEKSLTDRFGMHFEKITCKHTDHTTPSGNIQNYLFCSFRKV</sequence>
<comment type="caution">
    <text evidence="2">The sequence shown here is derived from an EMBL/GenBank/DDBJ whole genome shotgun (WGS) entry which is preliminary data.</text>
</comment>
<dbReference type="CDD" id="cd02440">
    <property type="entry name" value="AdoMet_MTases"/>
    <property type="match status" value="1"/>
</dbReference>
<dbReference type="Gene3D" id="3.40.50.150">
    <property type="entry name" value="Vaccinia Virus protein VP39"/>
    <property type="match status" value="1"/>
</dbReference>
<evidence type="ECO:0000259" key="1">
    <source>
        <dbReference type="Pfam" id="PF13649"/>
    </source>
</evidence>
<dbReference type="Proteomes" id="UP001207228">
    <property type="component" value="Unassembled WGS sequence"/>
</dbReference>
<dbReference type="RefSeq" id="WP_266051691.1">
    <property type="nucleotide sequence ID" value="NZ_JAPFQO010000003.1"/>
</dbReference>
<dbReference type="PANTHER" id="PTHR12843">
    <property type="entry name" value="PROTEIN-LYSINE N-METHYLTRANSFERASE METTL10"/>
    <property type="match status" value="1"/>
</dbReference>
<dbReference type="EMBL" id="JAPFQO010000003">
    <property type="protein sequence ID" value="MCX2739629.1"/>
    <property type="molecule type" value="Genomic_DNA"/>
</dbReference>
<dbReference type="PANTHER" id="PTHR12843:SF5">
    <property type="entry name" value="EEF1A LYSINE METHYLTRANSFERASE 2"/>
    <property type="match status" value="1"/>
</dbReference>
<feature type="domain" description="Methyltransferase" evidence="1">
    <location>
        <begin position="47"/>
        <end position="142"/>
    </location>
</feature>
<organism evidence="2 3">
    <name type="scientific">Pontibacter anaerobius</name>
    <dbReference type="NCBI Taxonomy" id="2993940"/>
    <lineage>
        <taxon>Bacteria</taxon>
        <taxon>Pseudomonadati</taxon>
        <taxon>Bacteroidota</taxon>
        <taxon>Cytophagia</taxon>
        <taxon>Cytophagales</taxon>
        <taxon>Hymenobacteraceae</taxon>
        <taxon>Pontibacter</taxon>
    </lineage>
</organism>
<keyword evidence="2" id="KW-0489">Methyltransferase</keyword>
<proteinExistence type="predicted"/>
<dbReference type="GO" id="GO:0008168">
    <property type="term" value="F:methyltransferase activity"/>
    <property type="evidence" value="ECO:0007669"/>
    <property type="project" value="UniProtKB-KW"/>
</dbReference>
<keyword evidence="2" id="KW-0808">Transferase</keyword>
<dbReference type="Pfam" id="PF13649">
    <property type="entry name" value="Methyltransf_25"/>
    <property type="match status" value="1"/>
</dbReference>
<dbReference type="InterPro" id="IPR041698">
    <property type="entry name" value="Methyltransf_25"/>
</dbReference>
<dbReference type="GO" id="GO:0032259">
    <property type="term" value="P:methylation"/>
    <property type="evidence" value="ECO:0007669"/>
    <property type="project" value="UniProtKB-KW"/>
</dbReference>
<gene>
    <name evidence="2" type="ORF">OO017_06705</name>
</gene>
<evidence type="ECO:0000313" key="2">
    <source>
        <dbReference type="EMBL" id="MCX2739629.1"/>
    </source>
</evidence>
<accession>A0ABT3RDW6</accession>
<keyword evidence="3" id="KW-1185">Reference proteome</keyword>
<name>A0ABT3RDW6_9BACT</name>